<name>A0AAE0T5Z0_9BIVA</name>
<protein>
    <submittedName>
        <fullName evidence="1">Uncharacterized protein</fullName>
    </submittedName>
</protein>
<evidence type="ECO:0000313" key="2">
    <source>
        <dbReference type="Proteomes" id="UP001195483"/>
    </source>
</evidence>
<dbReference type="Proteomes" id="UP001195483">
    <property type="component" value="Unassembled WGS sequence"/>
</dbReference>
<reference evidence="1" key="1">
    <citation type="journal article" date="2021" name="Genome Biol. Evol.">
        <title>A High-Quality Reference Genome for a Parasitic Bivalve with Doubly Uniparental Inheritance (Bivalvia: Unionida).</title>
        <authorList>
            <person name="Smith C.H."/>
        </authorList>
    </citation>
    <scope>NUCLEOTIDE SEQUENCE</scope>
    <source>
        <strain evidence="1">CHS0354</strain>
    </source>
</reference>
<sequence>MKQPFICWYPLQNKQYVDITSDRVNLRYKSIDDPNISITVIPHTFIFFVHDALFPHNRSKAITQLGITYVDANPYLEDLHDWDLTTGVKQIPQFDVAMLFTT</sequence>
<reference evidence="1" key="3">
    <citation type="submission" date="2023-05" db="EMBL/GenBank/DDBJ databases">
        <authorList>
            <person name="Smith C.H."/>
        </authorList>
    </citation>
    <scope>NUCLEOTIDE SEQUENCE</scope>
    <source>
        <strain evidence="1">CHS0354</strain>
        <tissue evidence="1">Mantle</tissue>
    </source>
</reference>
<dbReference type="EMBL" id="JAEAOA010000849">
    <property type="protein sequence ID" value="KAK3604356.1"/>
    <property type="molecule type" value="Genomic_DNA"/>
</dbReference>
<evidence type="ECO:0000313" key="1">
    <source>
        <dbReference type="EMBL" id="KAK3604356.1"/>
    </source>
</evidence>
<accession>A0AAE0T5Z0</accession>
<proteinExistence type="predicted"/>
<reference evidence="1" key="2">
    <citation type="journal article" date="2021" name="Genome Biol. Evol.">
        <title>Developing a high-quality reference genome for a parasitic bivalve with doubly uniparental inheritance (Bivalvia: Unionida).</title>
        <authorList>
            <person name="Smith C.H."/>
        </authorList>
    </citation>
    <scope>NUCLEOTIDE SEQUENCE</scope>
    <source>
        <strain evidence="1">CHS0354</strain>
        <tissue evidence="1">Mantle</tissue>
    </source>
</reference>
<gene>
    <name evidence="1" type="ORF">CHS0354_013868</name>
</gene>
<keyword evidence="2" id="KW-1185">Reference proteome</keyword>
<comment type="caution">
    <text evidence="1">The sequence shown here is derived from an EMBL/GenBank/DDBJ whole genome shotgun (WGS) entry which is preliminary data.</text>
</comment>
<dbReference type="AlphaFoldDB" id="A0AAE0T5Z0"/>
<organism evidence="1 2">
    <name type="scientific">Potamilus streckersoni</name>
    <dbReference type="NCBI Taxonomy" id="2493646"/>
    <lineage>
        <taxon>Eukaryota</taxon>
        <taxon>Metazoa</taxon>
        <taxon>Spiralia</taxon>
        <taxon>Lophotrochozoa</taxon>
        <taxon>Mollusca</taxon>
        <taxon>Bivalvia</taxon>
        <taxon>Autobranchia</taxon>
        <taxon>Heteroconchia</taxon>
        <taxon>Palaeoheterodonta</taxon>
        <taxon>Unionida</taxon>
        <taxon>Unionoidea</taxon>
        <taxon>Unionidae</taxon>
        <taxon>Ambleminae</taxon>
        <taxon>Lampsilini</taxon>
        <taxon>Potamilus</taxon>
    </lineage>
</organism>